<keyword evidence="2 5" id="KW-0808">Transferase</keyword>
<dbReference type="Proteomes" id="UP000188181">
    <property type="component" value="Chromosome"/>
</dbReference>
<dbReference type="SUPFAM" id="SSF53613">
    <property type="entry name" value="Ribokinase-like"/>
    <property type="match status" value="1"/>
</dbReference>
<dbReference type="Gene3D" id="3.40.1190.20">
    <property type="match status" value="1"/>
</dbReference>
<keyword evidence="6" id="KW-1185">Reference proteome</keyword>
<sequence>MTELKKNCKYAMIVPTSMGTRLTPVNQQPFHCSDTFKMQATSAESNVASISSFLGLPVKVLTAFVKGSPISHYIKDNIRSRRMDFEGPEFDQDSPWGYRHQINMADSGCGMRGPRVHNDRAGEVGRLLSVEHFDLDRIFAQDGAQIVHLSGLIAALSPKTGQFCLDIARKAKENGSLISFDLNHRASFWKGRESELAAIFDEIAGKSDILIGNEEDFQLCLGIEGPKAGGEGLDEKIDSFKEMISRVKQNYPDAGIFANTLREVISANQHKWGAIATDGSDWEVIEPRPIGVLDRIGGGDGFVGGLLYGVLKGWDIHNSARFGWATGALATTMLTDYAQPADEEQVWSIWSGNARVKR</sequence>
<evidence type="ECO:0000256" key="2">
    <source>
        <dbReference type="ARBA" id="ARBA00022679"/>
    </source>
</evidence>
<dbReference type="KEGG" id="pbas:SMSP2_01765"/>
<keyword evidence="3 5" id="KW-0418">Kinase</keyword>
<proteinExistence type="inferred from homology"/>
<name>A0A1Q2MGJ4_9BACT</name>
<dbReference type="InterPro" id="IPR052700">
    <property type="entry name" value="Carb_kinase_PfkB-like"/>
</dbReference>
<dbReference type="EC" id="2.7.1.45" evidence="5"/>
<reference evidence="6" key="1">
    <citation type="submission" date="2017-02" db="EMBL/GenBank/DDBJ databases">
        <title>Comparative genomics and description of representatives of a novel lineage of planctomycetes thriving in anoxic sediments.</title>
        <authorList>
            <person name="Spring S."/>
            <person name="Bunk B."/>
            <person name="Sproer C."/>
        </authorList>
    </citation>
    <scope>NUCLEOTIDE SEQUENCE [LARGE SCALE GENOMIC DNA]</scope>
    <source>
        <strain evidence="6">SM-Chi-D1</strain>
    </source>
</reference>
<dbReference type="InterPro" id="IPR029056">
    <property type="entry name" value="Ribokinase-like"/>
</dbReference>
<dbReference type="InterPro" id="IPR011611">
    <property type="entry name" value="PfkB_dom"/>
</dbReference>
<evidence type="ECO:0000259" key="4">
    <source>
        <dbReference type="Pfam" id="PF00294"/>
    </source>
</evidence>
<gene>
    <name evidence="5" type="primary">kdgK_2</name>
    <name evidence="5" type="ORF">SMSP2_01765</name>
</gene>
<organism evidence="5 6">
    <name type="scientific">Limihaloglobus sulfuriphilus</name>
    <dbReference type="NCBI Taxonomy" id="1851148"/>
    <lineage>
        <taxon>Bacteria</taxon>
        <taxon>Pseudomonadati</taxon>
        <taxon>Planctomycetota</taxon>
        <taxon>Phycisphaerae</taxon>
        <taxon>Sedimentisphaerales</taxon>
        <taxon>Sedimentisphaeraceae</taxon>
        <taxon>Limihaloglobus</taxon>
    </lineage>
</organism>
<evidence type="ECO:0000313" key="6">
    <source>
        <dbReference type="Proteomes" id="UP000188181"/>
    </source>
</evidence>
<dbReference type="STRING" id="1851148.SMSP2_01765"/>
<dbReference type="Pfam" id="PF00294">
    <property type="entry name" value="PfkB"/>
    <property type="match status" value="1"/>
</dbReference>
<evidence type="ECO:0000256" key="1">
    <source>
        <dbReference type="ARBA" id="ARBA00010688"/>
    </source>
</evidence>
<protein>
    <submittedName>
        <fullName evidence="5">2-dehydro-3-deoxygluconokinase</fullName>
        <ecNumber evidence="5">2.7.1.45</ecNumber>
    </submittedName>
</protein>
<dbReference type="AlphaFoldDB" id="A0A1Q2MGJ4"/>
<dbReference type="CDD" id="cd01166">
    <property type="entry name" value="KdgK"/>
    <property type="match status" value="1"/>
</dbReference>
<evidence type="ECO:0000256" key="3">
    <source>
        <dbReference type="ARBA" id="ARBA00022777"/>
    </source>
</evidence>
<dbReference type="PANTHER" id="PTHR43320:SF2">
    <property type="entry name" value="2-DEHYDRO-3-DEOXYGLUCONOKINASE_2-DEHYDRO-3-DEOXYGALACTONOKINASE"/>
    <property type="match status" value="1"/>
</dbReference>
<feature type="domain" description="Carbohydrate kinase PfkB" evidence="4">
    <location>
        <begin position="144"/>
        <end position="332"/>
    </location>
</feature>
<dbReference type="GO" id="GO:0008673">
    <property type="term" value="F:2-dehydro-3-deoxygluconokinase activity"/>
    <property type="evidence" value="ECO:0007669"/>
    <property type="project" value="UniProtKB-EC"/>
</dbReference>
<dbReference type="RefSeq" id="WP_146683575.1">
    <property type="nucleotide sequence ID" value="NZ_CP019646.1"/>
</dbReference>
<dbReference type="EMBL" id="CP019646">
    <property type="protein sequence ID" value="AQQ71392.1"/>
    <property type="molecule type" value="Genomic_DNA"/>
</dbReference>
<dbReference type="OrthoDB" id="9813569at2"/>
<dbReference type="PANTHER" id="PTHR43320">
    <property type="entry name" value="SUGAR KINASE"/>
    <property type="match status" value="1"/>
</dbReference>
<accession>A0A1Q2MGJ4</accession>
<evidence type="ECO:0000313" key="5">
    <source>
        <dbReference type="EMBL" id="AQQ71392.1"/>
    </source>
</evidence>
<comment type="similarity">
    <text evidence="1">Belongs to the carbohydrate kinase PfkB family.</text>
</comment>